<dbReference type="GO" id="GO:0004713">
    <property type="term" value="F:protein tyrosine kinase activity"/>
    <property type="evidence" value="ECO:0007669"/>
    <property type="project" value="InterPro"/>
</dbReference>
<keyword evidence="3" id="KW-0723">Serine/threonine-protein kinase</keyword>
<dbReference type="Pfam" id="PF07714">
    <property type="entry name" value="PK_Tyr_Ser-Thr"/>
    <property type="match status" value="1"/>
</dbReference>
<dbReference type="EMBL" id="SDRB02000563">
    <property type="protein sequence ID" value="THG22998.1"/>
    <property type="molecule type" value="Genomic_DNA"/>
</dbReference>
<dbReference type="Gene3D" id="3.30.430.20">
    <property type="entry name" value="Gnk2 domain, C-X8-C-X2-C motif"/>
    <property type="match status" value="2"/>
</dbReference>
<dbReference type="STRING" id="542762.A0A4S4F0R1"/>
<feature type="region of interest" description="Disordered" evidence="16">
    <location>
        <begin position="262"/>
        <end position="292"/>
    </location>
</feature>
<dbReference type="PANTHER" id="PTHR27002">
    <property type="entry name" value="RECEPTOR-LIKE SERINE/THREONINE-PROTEIN KINASE SD1-8"/>
    <property type="match status" value="1"/>
</dbReference>
<dbReference type="AlphaFoldDB" id="A0A4S4F0R1"/>
<dbReference type="PROSITE" id="PS51473">
    <property type="entry name" value="GNK2"/>
    <property type="match status" value="2"/>
</dbReference>
<evidence type="ECO:0000256" key="11">
    <source>
        <dbReference type="ARBA" id="ARBA00022989"/>
    </source>
</evidence>
<evidence type="ECO:0000256" key="15">
    <source>
        <dbReference type="ARBA" id="ARBA00048679"/>
    </source>
</evidence>
<name>A0A4S4F0R1_CAMSN</name>
<reference evidence="19 20" key="1">
    <citation type="journal article" date="2018" name="Proc. Natl. Acad. Sci. U.S.A.">
        <title>Draft genome sequence of Camellia sinensis var. sinensis provides insights into the evolution of the tea genome and tea quality.</title>
        <authorList>
            <person name="Wei C."/>
            <person name="Yang H."/>
            <person name="Wang S."/>
            <person name="Zhao J."/>
            <person name="Liu C."/>
            <person name="Gao L."/>
            <person name="Xia E."/>
            <person name="Lu Y."/>
            <person name="Tai Y."/>
            <person name="She G."/>
            <person name="Sun J."/>
            <person name="Cao H."/>
            <person name="Tong W."/>
            <person name="Gao Q."/>
            <person name="Li Y."/>
            <person name="Deng W."/>
            <person name="Jiang X."/>
            <person name="Wang W."/>
            <person name="Chen Q."/>
            <person name="Zhang S."/>
            <person name="Li H."/>
            <person name="Wu J."/>
            <person name="Wang P."/>
            <person name="Li P."/>
            <person name="Shi C."/>
            <person name="Zheng F."/>
            <person name="Jian J."/>
            <person name="Huang B."/>
            <person name="Shan D."/>
            <person name="Shi M."/>
            <person name="Fang C."/>
            <person name="Yue Y."/>
            <person name="Li F."/>
            <person name="Li D."/>
            <person name="Wei S."/>
            <person name="Han B."/>
            <person name="Jiang C."/>
            <person name="Yin Y."/>
            <person name="Xia T."/>
            <person name="Zhang Z."/>
            <person name="Bennetzen J.L."/>
            <person name="Zhao S."/>
            <person name="Wan X."/>
        </authorList>
    </citation>
    <scope>NUCLEOTIDE SEQUENCE [LARGE SCALE GENOMIC DNA]</scope>
    <source>
        <strain evidence="20">cv. Shuchazao</strain>
        <tissue evidence="19">Leaf</tissue>
    </source>
</reference>
<keyword evidence="20" id="KW-1185">Reference proteome</keyword>
<comment type="subcellular location">
    <subcellularLocation>
        <location evidence="1">Membrane</location>
        <topology evidence="1">Single-pass membrane protein</topology>
    </subcellularLocation>
</comment>
<keyword evidence="10" id="KW-0067">ATP-binding</keyword>
<evidence type="ECO:0000256" key="13">
    <source>
        <dbReference type="ARBA" id="ARBA00023170"/>
    </source>
</evidence>
<keyword evidence="8" id="KW-0547">Nucleotide-binding</keyword>
<evidence type="ECO:0000256" key="16">
    <source>
        <dbReference type="SAM" id="MobiDB-lite"/>
    </source>
</evidence>
<dbReference type="InterPro" id="IPR001245">
    <property type="entry name" value="Ser-Thr/Tyr_kinase_cat_dom"/>
</dbReference>
<dbReference type="SMART" id="SM00219">
    <property type="entry name" value="TyrKc"/>
    <property type="match status" value="1"/>
</dbReference>
<evidence type="ECO:0000256" key="7">
    <source>
        <dbReference type="ARBA" id="ARBA00022737"/>
    </source>
</evidence>
<keyword evidence="7" id="KW-0677">Repeat</keyword>
<evidence type="ECO:0000259" key="17">
    <source>
        <dbReference type="PROSITE" id="PS50011"/>
    </source>
</evidence>
<feature type="domain" description="Gnk2-homologous" evidence="18">
    <location>
        <begin position="148"/>
        <end position="256"/>
    </location>
</feature>
<dbReference type="GO" id="GO:0005524">
    <property type="term" value="F:ATP binding"/>
    <property type="evidence" value="ECO:0007669"/>
    <property type="project" value="UniProtKB-KW"/>
</dbReference>
<comment type="catalytic activity">
    <reaction evidence="14">
        <text>L-threonyl-[protein] + ATP = O-phospho-L-threonyl-[protein] + ADP + H(+)</text>
        <dbReference type="Rhea" id="RHEA:46608"/>
        <dbReference type="Rhea" id="RHEA-COMP:11060"/>
        <dbReference type="Rhea" id="RHEA-COMP:11605"/>
        <dbReference type="ChEBI" id="CHEBI:15378"/>
        <dbReference type="ChEBI" id="CHEBI:30013"/>
        <dbReference type="ChEBI" id="CHEBI:30616"/>
        <dbReference type="ChEBI" id="CHEBI:61977"/>
        <dbReference type="ChEBI" id="CHEBI:456216"/>
        <dbReference type="EC" id="2.7.11.1"/>
    </reaction>
</comment>
<feature type="domain" description="Protein kinase" evidence="17">
    <location>
        <begin position="195"/>
        <end position="441"/>
    </location>
</feature>
<dbReference type="SUPFAM" id="SSF56112">
    <property type="entry name" value="Protein kinase-like (PK-like)"/>
    <property type="match status" value="1"/>
</dbReference>
<evidence type="ECO:0000259" key="18">
    <source>
        <dbReference type="PROSITE" id="PS51473"/>
    </source>
</evidence>
<dbReference type="CDD" id="cd23509">
    <property type="entry name" value="Gnk2-like"/>
    <property type="match status" value="2"/>
</dbReference>
<dbReference type="InterPro" id="IPR002902">
    <property type="entry name" value="GNK2"/>
</dbReference>
<comment type="caution">
    <text evidence="19">The sequence shown here is derived from an EMBL/GenBank/DDBJ whole genome shotgun (WGS) entry which is preliminary data.</text>
</comment>
<keyword evidence="6" id="KW-0732">Signal</keyword>
<dbReference type="Pfam" id="PF01657">
    <property type="entry name" value="Stress-antifung"/>
    <property type="match status" value="2"/>
</dbReference>
<dbReference type="InterPro" id="IPR011009">
    <property type="entry name" value="Kinase-like_dom_sf"/>
</dbReference>
<evidence type="ECO:0000313" key="19">
    <source>
        <dbReference type="EMBL" id="THG22998.1"/>
    </source>
</evidence>
<sequence length="441" mass="49147">MMGQNRGERVVNGGGFENNNGRYARPLGLPQYAWPPLMDEDFDAANALNSENKYRQFESNLKGLLSGSPYNDGDQSNLSTAIKTDDPDRVYGLFLCGVDVANSFCKYCIDSASDEIVKQCPLKKEAVIWYDQCLISYSNKPFFSANETSQAFCKWQEQYNRVKESDNQLNQILGSMFDNLSIVATSNPSISMNATTNVNFSGVSMDGMVKCAPDLSPIDCRNCLSGVVSAILSCILGSWVRRFTPSCIVRYDLNHISQDPPLGAAEAPSAGTEPEILSSGSQVSTTKEGKEQRKKLAKKLKYSTWQEEDPTRDMQLDWKTRLLIINGIARGLLYLDEDSRLRIIDRDLQASNVLLDHEVNPKISYFGMGRIFGGNQSEANTNKVVETYGYMAPEYAMEGQFSIKSDVFSFGVLLLEMISGKKNSGFYVYENGHNLLTFVYS</sequence>
<feature type="domain" description="Gnk2-homologous" evidence="18">
    <location>
        <begin position="38"/>
        <end position="142"/>
    </location>
</feature>
<keyword evidence="4" id="KW-0808">Transferase</keyword>
<keyword evidence="13" id="KW-0675">Receptor</keyword>
<dbReference type="InterPro" id="IPR000719">
    <property type="entry name" value="Prot_kinase_dom"/>
</dbReference>
<evidence type="ECO:0000256" key="12">
    <source>
        <dbReference type="ARBA" id="ARBA00023136"/>
    </source>
</evidence>
<proteinExistence type="predicted"/>
<keyword evidence="9" id="KW-0418">Kinase</keyword>
<keyword evidence="12" id="KW-0472">Membrane</keyword>
<gene>
    <name evidence="19" type="ORF">TEA_017983</name>
</gene>
<evidence type="ECO:0000313" key="20">
    <source>
        <dbReference type="Proteomes" id="UP000306102"/>
    </source>
</evidence>
<keyword evidence="5" id="KW-0812">Transmembrane</keyword>
<evidence type="ECO:0000256" key="6">
    <source>
        <dbReference type="ARBA" id="ARBA00022729"/>
    </source>
</evidence>
<dbReference type="FunFam" id="1.10.510.10:FF:001023">
    <property type="entry name" value="Os07g0541700 protein"/>
    <property type="match status" value="1"/>
</dbReference>
<dbReference type="InterPro" id="IPR038408">
    <property type="entry name" value="GNK2_sf"/>
</dbReference>
<evidence type="ECO:0000256" key="14">
    <source>
        <dbReference type="ARBA" id="ARBA00047899"/>
    </source>
</evidence>
<evidence type="ECO:0000256" key="8">
    <source>
        <dbReference type="ARBA" id="ARBA00022741"/>
    </source>
</evidence>
<evidence type="ECO:0000256" key="9">
    <source>
        <dbReference type="ARBA" id="ARBA00022777"/>
    </source>
</evidence>
<evidence type="ECO:0000256" key="2">
    <source>
        <dbReference type="ARBA" id="ARBA00012513"/>
    </source>
</evidence>
<dbReference type="PROSITE" id="PS50011">
    <property type="entry name" value="PROTEIN_KINASE_DOM"/>
    <property type="match status" value="1"/>
</dbReference>
<dbReference type="InterPro" id="IPR020635">
    <property type="entry name" value="Tyr_kinase_cat_dom"/>
</dbReference>
<dbReference type="PANTHER" id="PTHR27002:SF814">
    <property type="entry name" value="CYSTEINE-RICH RECEPTOR-LIKE PROTEIN KINASE 10"/>
    <property type="match status" value="1"/>
</dbReference>
<dbReference type="Proteomes" id="UP000306102">
    <property type="component" value="Unassembled WGS sequence"/>
</dbReference>
<evidence type="ECO:0000256" key="1">
    <source>
        <dbReference type="ARBA" id="ARBA00004167"/>
    </source>
</evidence>
<keyword evidence="11" id="KW-1133">Transmembrane helix</keyword>
<comment type="catalytic activity">
    <reaction evidence="15">
        <text>L-seryl-[protein] + ATP = O-phospho-L-seryl-[protein] + ADP + H(+)</text>
        <dbReference type="Rhea" id="RHEA:17989"/>
        <dbReference type="Rhea" id="RHEA-COMP:9863"/>
        <dbReference type="Rhea" id="RHEA-COMP:11604"/>
        <dbReference type="ChEBI" id="CHEBI:15378"/>
        <dbReference type="ChEBI" id="CHEBI:29999"/>
        <dbReference type="ChEBI" id="CHEBI:30616"/>
        <dbReference type="ChEBI" id="CHEBI:83421"/>
        <dbReference type="ChEBI" id="CHEBI:456216"/>
        <dbReference type="EC" id="2.7.11.1"/>
    </reaction>
</comment>
<evidence type="ECO:0000256" key="3">
    <source>
        <dbReference type="ARBA" id="ARBA00022527"/>
    </source>
</evidence>
<dbReference type="GO" id="GO:0005886">
    <property type="term" value="C:plasma membrane"/>
    <property type="evidence" value="ECO:0007669"/>
    <property type="project" value="TreeGrafter"/>
</dbReference>
<protein>
    <recommendedName>
        <fullName evidence="2">non-specific serine/threonine protein kinase</fullName>
        <ecNumber evidence="2">2.7.11.1</ecNumber>
    </recommendedName>
</protein>
<evidence type="ECO:0000256" key="10">
    <source>
        <dbReference type="ARBA" id="ARBA00022840"/>
    </source>
</evidence>
<dbReference type="GO" id="GO:0004674">
    <property type="term" value="F:protein serine/threonine kinase activity"/>
    <property type="evidence" value="ECO:0007669"/>
    <property type="project" value="UniProtKB-KW"/>
</dbReference>
<accession>A0A4S4F0R1</accession>
<organism evidence="19 20">
    <name type="scientific">Camellia sinensis var. sinensis</name>
    <name type="common">China tea</name>
    <dbReference type="NCBI Taxonomy" id="542762"/>
    <lineage>
        <taxon>Eukaryota</taxon>
        <taxon>Viridiplantae</taxon>
        <taxon>Streptophyta</taxon>
        <taxon>Embryophyta</taxon>
        <taxon>Tracheophyta</taxon>
        <taxon>Spermatophyta</taxon>
        <taxon>Magnoliopsida</taxon>
        <taxon>eudicotyledons</taxon>
        <taxon>Gunneridae</taxon>
        <taxon>Pentapetalae</taxon>
        <taxon>asterids</taxon>
        <taxon>Ericales</taxon>
        <taxon>Theaceae</taxon>
        <taxon>Camellia</taxon>
    </lineage>
</organism>
<evidence type="ECO:0000256" key="4">
    <source>
        <dbReference type="ARBA" id="ARBA00022679"/>
    </source>
</evidence>
<dbReference type="Gene3D" id="1.10.510.10">
    <property type="entry name" value="Transferase(Phosphotransferase) domain 1"/>
    <property type="match status" value="1"/>
</dbReference>
<evidence type="ECO:0000256" key="5">
    <source>
        <dbReference type="ARBA" id="ARBA00022692"/>
    </source>
</evidence>
<dbReference type="EC" id="2.7.11.1" evidence="2"/>